<accession>A0ABV3ZN51</accession>
<proteinExistence type="predicted"/>
<organism evidence="2 3">
    <name type="scientific">Danxiaibacter flavus</name>
    <dbReference type="NCBI Taxonomy" id="3049108"/>
    <lineage>
        <taxon>Bacteria</taxon>
        <taxon>Pseudomonadati</taxon>
        <taxon>Bacteroidota</taxon>
        <taxon>Chitinophagia</taxon>
        <taxon>Chitinophagales</taxon>
        <taxon>Chitinophagaceae</taxon>
        <taxon>Danxiaibacter</taxon>
    </lineage>
</organism>
<protein>
    <submittedName>
        <fullName evidence="2">Redoxin domain-containing protein</fullName>
    </submittedName>
</protein>
<comment type="caution">
    <text evidence="2">The sequence shown here is derived from an EMBL/GenBank/DDBJ whole genome shotgun (WGS) entry which is preliminary data.</text>
</comment>
<dbReference type="Pfam" id="PF00578">
    <property type="entry name" value="AhpC-TSA"/>
    <property type="match status" value="1"/>
</dbReference>
<reference evidence="2 3" key="1">
    <citation type="submission" date="2023-07" db="EMBL/GenBank/DDBJ databases">
        <authorList>
            <person name="Lian W.-H."/>
        </authorList>
    </citation>
    <scope>NUCLEOTIDE SEQUENCE [LARGE SCALE GENOMIC DNA]</scope>
    <source>
        <strain evidence="2 3">SYSU DXS3180</strain>
    </source>
</reference>
<dbReference type="EMBL" id="JAULBC010000009">
    <property type="protein sequence ID" value="MEX6690511.1"/>
    <property type="molecule type" value="Genomic_DNA"/>
</dbReference>
<dbReference type="InterPro" id="IPR036249">
    <property type="entry name" value="Thioredoxin-like_sf"/>
</dbReference>
<gene>
    <name evidence="2" type="ORF">QTN47_23565</name>
</gene>
<evidence type="ECO:0000313" key="3">
    <source>
        <dbReference type="Proteomes" id="UP001560573"/>
    </source>
</evidence>
<dbReference type="RefSeq" id="WP_369331926.1">
    <property type="nucleotide sequence ID" value="NZ_JAULBC010000009.1"/>
</dbReference>
<sequence>MSTIIAGRQKLHPVDYVSARTRHFGYYPLIKGNTIPGFYLHAEDGIARHLASGSLANELIISVQDFLDCQQPLVLVFYNAQLGKIPDIKALESLQADVQVMGGKLVVLTNTPARYFKKAIRHKNSLTIFYDRDNAIAEQFGLYDAFNPLWQWVSGVEHDDLALPAYYVVTPDRQIAYHHIDYNLTSFKEGISGQPFISDLLTEVYRSSQQFNYQPVQYRSVS</sequence>
<feature type="domain" description="Alkyl hydroperoxide reductase subunit C/ Thiol specific antioxidant" evidence="1">
    <location>
        <begin position="61"/>
        <end position="177"/>
    </location>
</feature>
<dbReference type="Proteomes" id="UP001560573">
    <property type="component" value="Unassembled WGS sequence"/>
</dbReference>
<keyword evidence="3" id="KW-1185">Reference proteome</keyword>
<dbReference type="SUPFAM" id="SSF52833">
    <property type="entry name" value="Thioredoxin-like"/>
    <property type="match status" value="1"/>
</dbReference>
<evidence type="ECO:0000259" key="1">
    <source>
        <dbReference type="Pfam" id="PF00578"/>
    </source>
</evidence>
<dbReference type="Gene3D" id="3.40.30.10">
    <property type="entry name" value="Glutaredoxin"/>
    <property type="match status" value="1"/>
</dbReference>
<evidence type="ECO:0000313" key="2">
    <source>
        <dbReference type="EMBL" id="MEX6690511.1"/>
    </source>
</evidence>
<dbReference type="InterPro" id="IPR000866">
    <property type="entry name" value="AhpC/TSA"/>
</dbReference>
<name>A0ABV3ZN51_9BACT</name>